<feature type="region of interest" description="Disordered" evidence="1">
    <location>
        <begin position="69"/>
        <end position="107"/>
    </location>
</feature>
<sequence>MKIRSQKVFITSNFTLEEVFSGQILEALKCRCSIINKFTGEKIPRQEGLLNLEIRDDILSLERGILEDVSSEPCPSTSKENVPPPEQHGPSSAVKKKPKYHEVTESL</sequence>
<evidence type="ECO:0000313" key="2">
    <source>
        <dbReference type="EMBL" id="GIY53056.1"/>
    </source>
</evidence>
<evidence type="ECO:0000256" key="1">
    <source>
        <dbReference type="SAM" id="MobiDB-lite"/>
    </source>
</evidence>
<dbReference type="EMBL" id="BPLQ01010734">
    <property type="protein sequence ID" value="GIY53056.1"/>
    <property type="molecule type" value="Genomic_DNA"/>
</dbReference>
<evidence type="ECO:0000313" key="3">
    <source>
        <dbReference type="Proteomes" id="UP001054837"/>
    </source>
</evidence>
<dbReference type="Proteomes" id="UP001054837">
    <property type="component" value="Unassembled WGS sequence"/>
</dbReference>
<protein>
    <submittedName>
        <fullName evidence="2">Uncharacterized protein</fullName>
    </submittedName>
</protein>
<accession>A0AAV4U5S4</accession>
<dbReference type="AlphaFoldDB" id="A0AAV4U5S4"/>
<gene>
    <name evidence="2" type="ORF">CDAR_397231</name>
</gene>
<proteinExistence type="predicted"/>
<reference evidence="2 3" key="1">
    <citation type="submission" date="2021-06" db="EMBL/GenBank/DDBJ databases">
        <title>Caerostris darwini draft genome.</title>
        <authorList>
            <person name="Kono N."/>
            <person name="Arakawa K."/>
        </authorList>
    </citation>
    <scope>NUCLEOTIDE SEQUENCE [LARGE SCALE GENOMIC DNA]</scope>
</reference>
<comment type="caution">
    <text evidence="2">The sequence shown here is derived from an EMBL/GenBank/DDBJ whole genome shotgun (WGS) entry which is preliminary data.</text>
</comment>
<organism evidence="2 3">
    <name type="scientific">Caerostris darwini</name>
    <dbReference type="NCBI Taxonomy" id="1538125"/>
    <lineage>
        <taxon>Eukaryota</taxon>
        <taxon>Metazoa</taxon>
        <taxon>Ecdysozoa</taxon>
        <taxon>Arthropoda</taxon>
        <taxon>Chelicerata</taxon>
        <taxon>Arachnida</taxon>
        <taxon>Araneae</taxon>
        <taxon>Araneomorphae</taxon>
        <taxon>Entelegynae</taxon>
        <taxon>Araneoidea</taxon>
        <taxon>Araneidae</taxon>
        <taxon>Caerostris</taxon>
    </lineage>
</organism>
<keyword evidence="3" id="KW-1185">Reference proteome</keyword>
<name>A0AAV4U5S4_9ARAC</name>